<dbReference type="GO" id="GO:0005886">
    <property type="term" value="C:plasma membrane"/>
    <property type="evidence" value="ECO:0007669"/>
    <property type="project" value="TreeGrafter"/>
</dbReference>
<evidence type="ECO:0000256" key="3">
    <source>
        <dbReference type="ARBA" id="ARBA00022729"/>
    </source>
</evidence>
<keyword evidence="5 11" id="KW-1015">Disulfide bond</keyword>
<feature type="domain" description="SRCR" evidence="12">
    <location>
        <begin position="69"/>
        <end position="169"/>
    </location>
</feature>
<feature type="domain" description="SRCR" evidence="12">
    <location>
        <begin position="382"/>
        <end position="482"/>
    </location>
</feature>
<feature type="disulfide bond" evidence="11">
    <location>
        <begin position="407"/>
        <end position="471"/>
    </location>
</feature>
<evidence type="ECO:0000256" key="8">
    <source>
        <dbReference type="ARBA" id="ARBA00058074"/>
    </source>
</evidence>
<feature type="disulfide bond" evidence="11">
    <location>
        <begin position="138"/>
        <end position="148"/>
    </location>
</feature>
<feature type="disulfide bond" evidence="11">
    <location>
        <begin position="451"/>
        <end position="461"/>
    </location>
</feature>
<evidence type="ECO:0000256" key="2">
    <source>
        <dbReference type="ARBA" id="ARBA00022525"/>
    </source>
</evidence>
<evidence type="ECO:0000256" key="7">
    <source>
        <dbReference type="ARBA" id="ARBA00023180"/>
    </source>
</evidence>
<keyword evidence="2" id="KW-0964">Secreted</keyword>
<dbReference type="PRINTS" id="PR00258">
    <property type="entry name" value="SPERACTRCPTR"/>
</dbReference>
<name>A0A8D0EZT2_STROC</name>
<feature type="domain" description="SRCR" evidence="12">
    <location>
        <begin position="277"/>
        <end position="377"/>
    </location>
</feature>
<dbReference type="PANTHER" id="PTHR48071:SF15">
    <property type="entry name" value="SRCR DOMAIN-CONTAINING PROTEIN"/>
    <property type="match status" value="1"/>
</dbReference>
<keyword evidence="6" id="KW-0675">Receptor</keyword>
<feature type="disulfide bond" evidence="11">
    <location>
        <begin position="302"/>
        <end position="366"/>
    </location>
</feature>
<feature type="disulfide bond" evidence="11">
    <location>
        <begin position="199"/>
        <end position="263"/>
    </location>
</feature>
<dbReference type="FunFam" id="3.10.250.10:FF:000007">
    <property type="entry name" value="Soluble scavenger receptor cysteine-rich domain-containing protein SSC5D"/>
    <property type="match status" value="4"/>
</dbReference>
<feature type="disulfide bond" evidence="11">
    <location>
        <begin position="346"/>
        <end position="356"/>
    </location>
</feature>
<dbReference type="PANTHER" id="PTHR48071">
    <property type="entry name" value="SRCR DOMAIN-CONTAINING PROTEIN"/>
    <property type="match status" value="1"/>
</dbReference>
<feature type="domain" description="SRCR" evidence="12">
    <location>
        <begin position="174"/>
        <end position="274"/>
    </location>
</feature>
<dbReference type="GO" id="GO:0005615">
    <property type="term" value="C:extracellular space"/>
    <property type="evidence" value="ECO:0007669"/>
    <property type="project" value="TreeGrafter"/>
</dbReference>
<evidence type="ECO:0000256" key="9">
    <source>
        <dbReference type="ARBA" id="ARBA00064153"/>
    </source>
</evidence>
<dbReference type="InterPro" id="IPR036772">
    <property type="entry name" value="SRCR-like_dom_sf"/>
</dbReference>
<comment type="caution">
    <text evidence="11">Lacks conserved residue(s) required for the propagation of feature annotation.</text>
</comment>
<dbReference type="GO" id="GO:0004252">
    <property type="term" value="F:serine-type endopeptidase activity"/>
    <property type="evidence" value="ECO:0007669"/>
    <property type="project" value="TreeGrafter"/>
</dbReference>
<evidence type="ECO:0000256" key="4">
    <source>
        <dbReference type="ARBA" id="ARBA00022737"/>
    </source>
</evidence>
<evidence type="ECO:0000256" key="10">
    <source>
        <dbReference type="ARBA" id="ARBA00069168"/>
    </source>
</evidence>
<keyword evidence="3" id="KW-0732">Signal</keyword>
<evidence type="ECO:0000256" key="1">
    <source>
        <dbReference type="ARBA" id="ARBA00004613"/>
    </source>
</evidence>
<comment type="subcellular location">
    <subcellularLocation>
        <location evidence="1">Secreted</location>
    </subcellularLocation>
</comment>
<dbReference type="PROSITE" id="PS50287">
    <property type="entry name" value="SRCR_2"/>
    <property type="match status" value="4"/>
</dbReference>
<evidence type="ECO:0000256" key="11">
    <source>
        <dbReference type="PROSITE-ProRule" id="PRU00196"/>
    </source>
</evidence>
<keyword evidence="7" id="KW-0325">Glycoprotein</keyword>
<dbReference type="Gene3D" id="3.10.250.10">
    <property type="entry name" value="SRCR-like domain"/>
    <property type="match status" value="4"/>
</dbReference>
<protein>
    <recommendedName>
        <fullName evidence="10">Soluble scavenger receptor cysteine-rich domain-containing protein SSC5D</fullName>
    </recommendedName>
</protein>
<proteinExistence type="predicted"/>
<comment type="subunit">
    <text evidence="9">Interacts with LGALS1 and laminin.</text>
</comment>
<reference evidence="13" key="1">
    <citation type="submission" date="2025-08" db="UniProtKB">
        <authorList>
            <consortium name="Ensembl"/>
        </authorList>
    </citation>
    <scope>IDENTIFICATION</scope>
</reference>
<reference evidence="13" key="2">
    <citation type="submission" date="2025-09" db="UniProtKB">
        <authorList>
            <consortium name="Ensembl"/>
        </authorList>
    </citation>
    <scope>IDENTIFICATION</scope>
</reference>
<evidence type="ECO:0000256" key="5">
    <source>
        <dbReference type="ARBA" id="ARBA00023157"/>
    </source>
</evidence>
<dbReference type="Proteomes" id="UP000694551">
    <property type="component" value="Unplaced"/>
</dbReference>
<dbReference type="AlphaFoldDB" id="A0A8D0EZT2"/>
<feature type="disulfide bond" evidence="11">
    <location>
        <begin position="212"/>
        <end position="273"/>
    </location>
</feature>
<dbReference type="SUPFAM" id="SSF56487">
    <property type="entry name" value="SRCR-like"/>
    <property type="match status" value="4"/>
</dbReference>
<dbReference type="Pfam" id="PF00530">
    <property type="entry name" value="SRCR"/>
    <property type="match status" value="4"/>
</dbReference>
<dbReference type="GO" id="GO:0031638">
    <property type="term" value="P:zymogen activation"/>
    <property type="evidence" value="ECO:0007669"/>
    <property type="project" value="TreeGrafter"/>
</dbReference>
<comment type="function">
    <text evidence="8">Binds to extracellular matrix proteins. Binds to pathogen-associated molecular patterns (PAMPs) present on the cell walls of Gram-positive and Gram-negative bacteria and fungi, behaving as a pattern recognition receptor (PRR). Induces bacterial and fungal aggregation and subsequent inhibition of PAMP-induced cytokine release. Does not possess intrinsic bactericidal activity. May play a role in the innate defense and homeostasis of certain epithelial surfaces.</text>
</comment>
<evidence type="ECO:0000256" key="6">
    <source>
        <dbReference type="ARBA" id="ARBA00023170"/>
    </source>
</evidence>
<dbReference type="PROSITE" id="PS00420">
    <property type="entry name" value="SRCR_1"/>
    <property type="match status" value="4"/>
</dbReference>
<dbReference type="SMART" id="SM00202">
    <property type="entry name" value="SR"/>
    <property type="match status" value="4"/>
</dbReference>
<keyword evidence="14" id="KW-1185">Reference proteome</keyword>
<feature type="disulfide bond" evidence="11">
    <location>
        <begin position="94"/>
        <end position="158"/>
    </location>
</feature>
<dbReference type="InterPro" id="IPR001190">
    <property type="entry name" value="SRCR"/>
</dbReference>
<sequence length="495" mass="52568">MAALSHINPFCWPNAGPVLLLPGDVWGAEGRGWPKDAGRGGPGIGGCPPAMCSPISLSTEAGNSSSIDLQLVDGPHRCAGRVEVLHAGQWGTVCDDGWDLKDAAVVCRQLGCGRAEAAPARARFGQGTGRIWLDDVACAGSEDALAQCRARPWGQSNCNHREDASTGATNTSTVRLMGGPHRCAGRVEIFHNEQWGTVCDHGWDLRNAMVVCRQLGCGAAVSAPTRASFGRGMDPIWLNGVACIGRENALVECRARPWGNSGCTHEEDAGVVCAGDVRLVQGPNRCGGRVEVLHAGQWGTVCDDSWDLSDAAVVCRQLGCGAAVAAPGRARFGQGTERIWMDDVNCTGSEDNIAQCQALPWGQTNCHHGEDASVVCFEEVQVRLVNGPNRCAGRVEVLHEQQWGTVCDDSWDLKDAKVVCQQLGCGTAVSVPHQAHFGPGSDPIWLDDVECTGTETTFSQCGLRSWGLHNCNHEEDAGVVPLSPQPQVLHHPAWG</sequence>
<evidence type="ECO:0000259" key="12">
    <source>
        <dbReference type="PROSITE" id="PS50287"/>
    </source>
</evidence>
<dbReference type="Ensembl" id="ENSSOCT00000007220.1">
    <property type="protein sequence ID" value="ENSSOCP00000007047.1"/>
    <property type="gene ID" value="ENSSOCG00000005386.1"/>
</dbReference>
<evidence type="ECO:0000313" key="13">
    <source>
        <dbReference type="Ensembl" id="ENSSOCP00000007047.1"/>
    </source>
</evidence>
<organism evidence="13 14">
    <name type="scientific">Strix occidentalis caurina</name>
    <name type="common">northern spotted owl</name>
    <dbReference type="NCBI Taxonomy" id="311401"/>
    <lineage>
        <taxon>Eukaryota</taxon>
        <taxon>Metazoa</taxon>
        <taxon>Chordata</taxon>
        <taxon>Craniata</taxon>
        <taxon>Vertebrata</taxon>
        <taxon>Euteleostomi</taxon>
        <taxon>Archelosauria</taxon>
        <taxon>Archosauria</taxon>
        <taxon>Dinosauria</taxon>
        <taxon>Saurischia</taxon>
        <taxon>Theropoda</taxon>
        <taxon>Coelurosauria</taxon>
        <taxon>Aves</taxon>
        <taxon>Neognathae</taxon>
        <taxon>Neoaves</taxon>
        <taxon>Telluraves</taxon>
        <taxon>Strigiformes</taxon>
        <taxon>Strigidae</taxon>
        <taxon>Strix</taxon>
    </lineage>
</organism>
<feature type="disulfide bond" evidence="11">
    <location>
        <begin position="243"/>
        <end position="253"/>
    </location>
</feature>
<evidence type="ECO:0000313" key="14">
    <source>
        <dbReference type="Proteomes" id="UP000694551"/>
    </source>
</evidence>
<feature type="disulfide bond" evidence="11">
    <location>
        <begin position="315"/>
        <end position="376"/>
    </location>
</feature>
<accession>A0A8D0EZT2</accession>
<keyword evidence="4" id="KW-0677">Repeat</keyword>